<evidence type="ECO:0000313" key="2">
    <source>
        <dbReference type="WBParaSite" id="HPBE_0000366601-mRNA-1"/>
    </source>
</evidence>
<dbReference type="WBParaSite" id="HPBE_0000366601-mRNA-1">
    <property type="protein sequence ID" value="HPBE_0000366601-mRNA-1"/>
    <property type="gene ID" value="HPBE_0000366601"/>
</dbReference>
<name>A0A183FBX4_HELPZ</name>
<sequence>LWPTSAAVLQLRMRSSNVSGVLQPMSRPTDATDVRSILYAVLSAELHAAAAAADHRRPAGSPAAMRSGLHAGMPTAVHPAGLIVVAQFSATVRLCEHAAATVWLSDASKSRL</sequence>
<keyword evidence="1" id="KW-1185">Reference proteome</keyword>
<accession>A0A183FBX4</accession>
<evidence type="ECO:0000313" key="1">
    <source>
        <dbReference type="Proteomes" id="UP000050761"/>
    </source>
</evidence>
<reference evidence="2" key="1">
    <citation type="submission" date="2019-09" db="UniProtKB">
        <authorList>
            <consortium name="WormBaseParasite"/>
        </authorList>
    </citation>
    <scope>IDENTIFICATION</scope>
</reference>
<dbReference type="AlphaFoldDB" id="A0A183FBX4"/>
<organism evidence="1 2">
    <name type="scientific">Heligmosomoides polygyrus</name>
    <name type="common">Parasitic roundworm</name>
    <dbReference type="NCBI Taxonomy" id="6339"/>
    <lineage>
        <taxon>Eukaryota</taxon>
        <taxon>Metazoa</taxon>
        <taxon>Ecdysozoa</taxon>
        <taxon>Nematoda</taxon>
        <taxon>Chromadorea</taxon>
        <taxon>Rhabditida</taxon>
        <taxon>Rhabditina</taxon>
        <taxon>Rhabditomorpha</taxon>
        <taxon>Strongyloidea</taxon>
        <taxon>Heligmosomidae</taxon>
        <taxon>Heligmosomoides</taxon>
    </lineage>
</organism>
<dbReference type="Proteomes" id="UP000050761">
    <property type="component" value="Unassembled WGS sequence"/>
</dbReference>
<proteinExistence type="predicted"/>
<protein>
    <submittedName>
        <fullName evidence="2">SHR-BD domain-containing protein</fullName>
    </submittedName>
</protein>